<protein>
    <recommendedName>
        <fullName evidence="2">4Fe-4S ferredoxin-type domain-containing protein</fullName>
    </recommendedName>
</protein>
<dbReference type="Pfam" id="PF22893">
    <property type="entry name" value="ULD_2"/>
    <property type="match status" value="1"/>
</dbReference>
<gene>
    <name evidence="3" type="ORF">B0I36DRAFT_331872</name>
</gene>
<accession>A0A9P8XXL3</accession>
<evidence type="ECO:0000313" key="4">
    <source>
        <dbReference type="Proteomes" id="UP000756346"/>
    </source>
</evidence>
<dbReference type="GeneID" id="70184581"/>
<feature type="region of interest" description="Disordered" evidence="1">
    <location>
        <begin position="333"/>
        <end position="355"/>
    </location>
</feature>
<name>A0A9P8XXL3_9PEZI</name>
<proteinExistence type="predicted"/>
<evidence type="ECO:0000313" key="3">
    <source>
        <dbReference type="EMBL" id="KAH7024693.1"/>
    </source>
</evidence>
<dbReference type="AlphaFoldDB" id="A0A9P8XXL3"/>
<dbReference type="RefSeq" id="XP_046008241.1">
    <property type="nucleotide sequence ID" value="XM_046155035.1"/>
</dbReference>
<evidence type="ECO:0000256" key="1">
    <source>
        <dbReference type="SAM" id="MobiDB-lite"/>
    </source>
</evidence>
<dbReference type="InterPro" id="IPR054464">
    <property type="entry name" value="ULD_fung"/>
</dbReference>
<evidence type="ECO:0000259" key="2">
    <source>
        <dbReference type="PROSITE" id="PS51379"/>
    </source>
</evidence>
<organism evidence="3 4">
    <name type="scientific">Microdochium trichocladiopsis</name>
    <dbReference type="NCBI Taxonomy" id="1682393"/>
    <lineage>
        <taxon>Eukaryota</taxon>
        <taxon>Fungi</taxon>
        <taxon>Dikarya</taxon>
        <taxon>Ascomycota</taxon>
        <taxon>Pezizomycotina</taxon>
        <taxon>Sordariomycetes</taxon>
        <taxon>Xylariomycetidae</taxon>
        <taxon>Xylariales</taxon>
        <taxon>Microdochiaceae</taxon>
        <taxon>Microdochium</taxon>
    </lineage>
</organism>
<keyword evidence="4" id="KW-1185">Reference proteome</keyword>
<reference evidence="3" key="1">
    <citation type="journal article" date="2021" name="Nat. Commun.">
        <title>Genetic determinants of endophytism in the Arabidopsis root mycobiome.</title>
        <authorList>
            <person name="Mesny F."/>
            <person name="Miyauchi S."/>
            <person name="Thiergart T."/>
            <person name="Pickel B."/>
            <person name="Atanasova L."/>
            <person name="Karlsson M."/>
            <person name="Huettel B."/>
            <person name="Barry K.W."/>
            <person name="Haridas S."/>
            <person name="Chen C."/>
            <person name="Bauer D."/>
            <person name="Andreopoulos W."/>
            <person name="Pangilinan J."/>
            <person name="LaButti K."/>
            <person name="Riley R."/>
            <person name="Lipzen A."/>
            <person name="Clum A."/>
            <person name="Drula E."/>
            <person name="Henrissat B."/>
            <person name="Kohler A."/>
            <person name="Grigoriev I.V."/>
            <person name="Martin F.M."/>
            <person name="Hacquard S."/>
        </authorList>
    </citation>
    <scope>NUCLEOTIDE SEQUENCE</scope>
    <source>
        <strain evidence="3">MPI-CAGE-CH-0230</strain>
    </source>
</reference>
<dbReference type="InterPro" id="IPR017896">
    <property type="entry name" value="4Fe4S_Fe-S-bd"/>
</dbReference>
<sequence>MEGAAAAFGLGVNVLTVLDYGGRATSYVKRAANGQELTELLYRAQARAELLQSRMRGILEARPWARETFLMAQEVEVVLKQLLGLVDRIHDARHSSGFGRLKAAFETMQCQAELIMVYDRLERLQSQAIQQSCLLESQKSHALLEDSAELTRLMREERRLEQTFRNKADCRPYELLGDVVYEDHVRVDLGMGDVIRVRDTYILQSRETTVGWLSWKFCEQKRPGYRQLQHGEFELLDDAMDIINDSAWTFRVRPGMRVNMAFVMGTWHGISATKCLRCRKRYHPRMAGREWKHCLSCGLCRKVVPPDAYPYEPEDVSVSISPNVLRDHRTTKQGRATTGFEQEGNAGTDNNTKASPSVRVAADEDGPSLDVICRLMILKWEPISPITHRYLLCRCVLRLNTPSRLHGNFEMTIPTAAICPRHNTGGVRCKDYGDLVNNHEDPYFHKFGGYDVFRDQVARWGLDALGGDAFITPQERARARLRVTSMTPEELKQCNSAFEEYHYDLSCHFVASGESKAVPQRFASRYREEKLSREQDESLRPTWSEVWGKSAMKKELDQLVGGVWDGVPHWTPRI</sequence>
<feature type="domain" description="4Fe-4S ferredoxin-type" evidence="2">
    <location>
        <begin position="282"/>
        <end position="314"/>
    </location>
</feature>
<dbReference type="OrthoDB" id="3200163at2759"/>
<dbReference type="EMBL" id="JAGTJQ010000009">
    <property type="protein sequence ID" value="KAH7024693.1"/>
    <property type="molecule type" value="Genomic_DNA"/>
</dbReference>
<dbReference type="PROSITE" id="PS51379">
    <property type="entry name" value="4FE4S_FER_2"/>
    <property type="match status" value="1"/>
</dbReference>
<comment type="caution">
    <text evidence="3">The sequence shown here is derived from an EMBL/GenBank/DDBJ whole genome shotgun (WGS) entry which is preliminary data.</text>
</comment>
<dbReference type="Proteomes" id="UP000756346">
    <property type="component" value="Unassembled WGS sequence"/>
</dbReference>